<dbReference type="EMBL" id="MFAF01000109">
    <property type="protein sequence ID" value="OGD74002.1"/>
    <property type="molecule type" value="Genomic_DNA"/>
</dbReference>
<evidence type="ECO:0000259" key="2">
    <source>
        <dbReference type="Pfam" id="PF03435"/>
    </source>
</evidence>
<dbReference type="Pfam" id="PF16653">
    <property type="entry name" value="Sacchrp_dh_C"/>
    <property type="match status" value="1"/>
</dbReference>
<dbReference type="InterPro" id="IPR036291">
    <property type="entry name" value="NAD(P)-bd_dom_sf"/>
</dbReference>
<dbReference type="InterPro" id="IPR051168">
    <property type="entry name" value="AASS"/>
</dbReference>
<feature type="domain" description="Saccharopine dehydrogenase NADP binding" evidence="2">
    <location>
        <begin position="3"/>
        <end position="124"/>
    </location>
</feature>
<name>A0A1F5F327_9BACT</name>
<evidence type="ECO:0000313" key="5">
    <source>
        <dbReference type="Proteomes" id="UP000177187"/>
    </source>
</evidence>
<dbReference type="GO" id="GO:0016491">
    <property type="term" value="F:oxidoreductase activity"/>
    <property type="evidence" value="ECO:0007669"/>
    <property type="project" value="UniProtKB-KW"/>
</dbReference>
<evidence type="ECO:0000259" key="3">
    <source>
        <dbReference type="Pfam" id="PF16653"/>
    </source>
</evidence>
<evidence type="ECO:0000256" key="1">
    <source>
        <dbReference type="ARBA" id="ARBA00023002"/>
    </source>
</evidence>
<evidence type="ECO:0008006" key="6">
    <source>
        <dbReference type="Google" id="ProtNLM"/>
    </source>
</evidence>
<accession>A0A1F5F327</accession>
<feature type="domain" description="Saccharopine dehydrogenase-like C-terminal" evidence="3">
    <location>
        <begin position="128"/>
        <end position="373"/>
    </location>
</feature>
<dbReference type="PANTHER" id="PTHR11133:SF22">
    <property type="entry name" value="ALPHA-AMINOADIPIC SEMIALDEHYDE SYNTHASE, MITOCHONDRIAL"/>
    <property type="match status" value="1"/>
</dbReference>
<dbReference type="SUPFAM" id="SSF51735">
    <property type="entry name" value="NAD(P)-binding Rossmann-fold domains"/>
    <property type="match status" value="1"/>
</dbReference>
<sequence>MRIALLGAGLMGRSVAHDLLRNSGLEELRLADADETRLDALAGRLDDPRVRTERLDAADERAVARWIEGCDALVSAASYRLNLGLARAAISAKTHFTDMGGNSEVVARELALDDEAKRLGVTLIPDMGLAPGLVNVLTRRAAELTDRLEAVRLLVGGLPQTRRGEWEYELVFSAEGLVNEYREPCMVLREGKLVTVAPLTEVETVRDPDLGELEAFHTSGGSSTLPKTFAGRVRSLEYKTLRYPGHARLVRALFELGLDGEGEVEVDGRRVRPRRLLEKLITDKLAGEGRDLVVLHGEFTGERDGGPLTLSCRLLDYADEETGLTAMMRCTGFPVAVTALMLSDGRITERGALPPEKAIPAAELLHELDRRGISIPFTEIAP</sequence>
<proteinExistence type="predicted"/>
<protein>
    <recommendedName>
        <fullName evidence="6">Saccharopine dehydrogenase</fullName>
    </recommendedName>
</protein>
<comment type="caution">
    <text evidence="4">The sequence shown here is derived from an EMBL/GenBank/DDBJ whole genome shotgun (WGS) entry which is preliminary data.</text>
</comment>
<dbReference type="AlphaFoldDB" id="A0A1F5F327"/>
<dbReference type="Pfam" id="PF03435">
    <property type="entry name" value="Sacchrp_dh_NADP"/>
    <property type="match status" value="1"/>
</dbReference>
<dbReference type="InterPro" id="IPR032095">
    <property type="entry name" value="Sacchrp_dh-like_C"/>
</dbReference>
<organism evidence="4 5">
    <name type="scientific">Candidatus Coatesbacteria bacterium RBG_13_66_14</name>
    <dbReference type="NCBI Taxonomy" id="1817816"/>
    <lineage>
        <taxon>Bacteria</taxon>
        <taxon>Candidatus Coatesiibacteriota</taxon>
    </lineage>
</organism>
<dbReference type="STRING" id="1817816.A2Y64_06085"/>
<dbReference type="PANTHER" id="PTHR11133">
    <property type="entry name" value="SACCHAROPINE DEHYDROGENASE"/>
    <property type="match status" value="1"/>
</dbReference>
<dbReference type="Gene3D" id="3.30.360.10">
    <property type="entry name" value="Dihydrodipicolinate Reductase, domain 2"/>
    <property type="match status" value="1"/>
</dbReference>
<dbReference type="SUPFAM" id="SSF55347">
    <property type="entry name" value="Glyceraldehyde-3-phosphate dehydrogenase-like, C-terminal domain"/>
    <property type="match status" value="1"/>
</dbReference>
<dbReference type="Proteomes" id="UP000177187">
    <property type="component" value="Unassembled WGS sequence"/>
</dbReference>
<dbReference type="InterPro" id="IPR005097">
    <property type="entry name" value="Sacchrp_dh_NADP-bd"/>
</dbReference>
<evidence type="ECO:0000313" key="4">
    <source>
        <dbReference type="EMBL" id="OGD74002.1"/>
    </source>
</evidence>
<gene>
    <name evidence="4" type="ORF">A2Y64_06085</name>
</gene>
<reference evidence="4 5" key="1">
    <citation type="journal article" date="2016" name="Nat. Commun.">
        <title>Thousands of microbial genomes shed light on interconnected biogeochemical processes in an aquifer system.</title>
        <authorList>
            <person name="Anantharaman K."/>
            <person name="Brown C.T."/>
            <person name="Hug L.A."/>
            <person name="Sharon I."/>
            <person name="Castelle C.J."/>
            <person name="Probst A.J."/>
            <person name="Thomas B.C."/>
            <person name="Singh A."/>
            <person name="Wilkins M.J."/>
            <person name="Karaoz U."/>
            <person name="Brodie E.L."/>
            <person name="Williams K.H."/>
            <person name="Hubbard S.S."/>
            <person name="Banfield J.F."/>
        </authorList>
    </citation>
    <scope>NUCLEOTIDE SEQUENCE [LARGE SCALE GENOMIC DNA]</scope>
</reference>
<keyword evidence="1" id="KW-0560">Oxidoreductase</keyword>
<dbReference type="Gene3D" id="3.40.50.720">
    <property type="entry name" value="NAD(P)-binding Rossmann-like Domain"/>
    <property type="match status" value="1"/>
</dbReference>